<comment type="similarity">
    <text evidence="5">Belongs to the glycosyl hydrolase 18 family.</text>
</comment>
<evidence type="ECO:0000259" key="7">
    <source>
        <dbReference type="PROSITE" id="PS51910"/>
    </source>
</evidence>
<dbReference type="InterPro" id="IPR001579">
    <property type="entry name" value="Glyco_hydro_18_chit_AS"/>
</dbReference>
<accession>A0A8D0BG44</accession>
<dbReference type="FunFam" id="3.20.20.80:FF:000007">
    <property type="entry name" value="Acidic mammalian chitinase"/>
    <property type="match status" value="1"/>
</dbReference>
<dbReference type="Gene3D" id="3.20.20.80">
    <property type="entry name" value="Glycosidases"/>
    <property type="match status" value="1"/>
</dbReference>
<dbReference type="PANTHER" id="PTHR11177">
    <property type="entry name" value="CHITINASE"/>
    <property type="match status" value="1"/>
</dbReference>
<dbReference type="Pfam" id="PF00704">
    <property type="entry name" value="Glyco_hydro_18"/>
    <property type="match status" value="1"/>
</dbReference>
<sequence>TFFSLSLSGFTMLLILQLGSAYKLVCYITSWAQYRGGRAKFTPKNIDPFLCTHLIYAFADMKNHQIAVTKWSDEIQYKQLNALKESNNKLLTLLAVGGGKFDNLKFIAMVSSPANRRIFIKSVIDFLRKYGFDGLDLDWEYPASKGSPPEDKHHFTILTQELLAAFVKEGKRTGRPRLILSAAVSSSKNIIDAGYEVAALGNLDFINVMTYDFHGSWAPVTGHNSPLYKCGAAEYAMKYWKDCGAPAWKLNMGFPTYGRTFKLSSPNTGVQSPASGGGSPGAYTKSSGILAYFEVCSFLQGATKAWIEEQKVPYAYKNGEWVGYDDERSFQLKVGHIPCSMTGPFQW</sequence>
<evidence type="ECO:0000256" key="2">
    <source>
        <dbReference type="ARBA" id="ARBA00022801"/>
    </source>
</evidence>
<proteinExistence type="inferred from homology"/>
<evidence type="ECO:0000313" key="8">
    <source>
        <dbReference type="Ensembl" id="ENSSMRP00000003328.1"/>
    </source>
</evidence>
<dbReference type="PANTHER" id="PTHR11177:SF248">
    <property type="entry name" value="CHITOTRIOSIDASE-1"/>
    <property type="match status" value="1"/>
</dbReference>
<dbReference type="SUPFAM" id="SSF54556">
    <property type="entry name" value="Chitinase insertion domain"/>
    <property type="match status" value="1"/>
</dbReference>
<keyword evidence="4" id="KW-0326">Glycosidase</keyword>
<dbReference type="OMA" id="MVWTLGM"/>
<dbReference type="GeneTree" id="ENSGT00940000162989"/>
<dbReference type="SMART" id="SM00636">
    <property type="entry name" value="Glyco_18"/>
    <property type="match status" value="1"/>
</dbReference>
<dbReference type="GO" id="GO:0008061">
    <property type="term" value="F:chitin binding"/>
    <property type="evidence" value="ECO:0007669"/>
    <property type="project" value="InterPro"/>
</dbReference>
<evidence type="ECO:0000256" key="1">
    <source>
        <dbReference type="ARBA" id="ARBA00022729"/>
    </source>
</evidence>
<feature type="domain" description="GH18" evidence="7">
    <location>
        <begin position="22"/>
        <end position="347"/>
    </location>
</feature>
<dbReference type="AlphaFoldDB" id="A0A8D0BG44"/>
<evidence type="ECO:0000256" key="6">
    <source>
        <dbReference type="SAM" id="SignalP"/>
    </source>
</evidence>
<evidence type="ECO:0000256" key="3">
    <source>
        <dbReference type="ARBA" id="ARBA00023157"/>
    </source>
</evidence>
<dbReference type="InterPro" id="IPR017853">
    <property type="entry name" value="GH"/>
</dbReference>
<dbReference type="GO" id="GO:0006032">
    <property type="term" value="P:chitin catabolic process"/>
    <property type="evidence" value="ECO:0007669"/>
    <property type="project" value="UniProtKB-ARBA"/>
</dbReference>
<keyword evidence="1 6" id="KW-0732">Signal</keyword>
<dbReference type="GO" id="GO:0004568">
    <property type="term" value="F:chitinase activity"/>
    <property type="evidence" value="ECO:0007669"/>
    <property type="project" value="UniProtKB-ARBA"/>
</dbReference>
<evidence type="ECO:0000313" key="9">
    <source>
        <dbReference type="Proteomes" id="UP000694421"/>
    </source>
</evidence>
<dbReference type="InterPro" id="IPR050314">
    <property type="entry name" value="Glycosyl_Hydrlase_18"/>
</dbReference>
<dbReference type="Proteomes" id="UP000694421">
    <property type="component" value="Unplaced"/>
</dbReference>
<dbReference type="InterPro" id="IPR001223">
    <property type="entry name" value="Glyco_hydro18_cat"/>
</dbReference>
<protein>
    <recommendedName>
        <fullName evidence="7">GH18 domain-containing protein</fullName>
    </recommendedName>
</protein>
<dbReference type="Gene3D" id="3.10.50.10">
    <property type="match status" value="1"/>
</dbReference>
<dbReference type="PROSITE" id="PS51910">
    <property type="entry name" value="GH18_2"/>
    <property type="match status" value="1"/>
</dbReference>
<dbReference type="PROSITE" id="PS01095">
    <property type="entry name" value="GH18_1"/>
    <property type="match status" value="1"/>
</dbReference>
<keyword evidence="9" id="KW-1185">Reference proteome</keyword>
<dbReference type="GO" id="GO:0005975">
    <property type="term" value="P:carbohydrate metabolic process"/>
    <property type="evidence" value="ECO:0007669"/>
    <property type="project" value="InterPro"/>
</dbReference>
<evidence type="ECO:0000256" key="4">
    <source>
        <dbReference type="ARBA" id="ARBA00023295"/>
    </source>
</evidence>
<dbReference type="Ensembl" id="ENSSMRT00000003969.1">
    <property type="protein sequence ID" value="ENSSMRP00000003328.1"/>
    <property type="gene ID" value="ENSSMRG00000002787.1"/>
</dbReference>
<organism evidence="8 9">
    <name type="scientific">Salvator merianae</name>
    <name type="common">Argentine black and white tegu</name>
    <name type="synonym">Tupinambis merianae</name>
    <dbReference type="NCBI Taxonomy" id="96440"/>
    <lineage>
        <taxon>Eukaryota</taxon>
        <taxon>Metazoa</taxon>
        <taxon>Chordata</taxon>
        <taxon>Craniata</taxon>
        <taxon>Vertebrata</taxon>
        <taxon>Euteleostomi</taxon>
        <taxon>Lepidosauria</taxon>
        <taxon>Squamata</taxon>
        <taxon>Bifurcata</taxon>
        <taxon>Unidentata</taxon>
        <taxon>Episquamata</taxon>
        <taxon>Laterata</taxon>
        <taxon>Teiioidea</taxon>
        <taxon>Teiidae</taxon>
        <taxon>Salvator</taxon>
    </lineage>
</organism>
<dbReference type="CDD" id="cd02872">
    <property type="entry name" value="GH18_chitolectin_chitotriosidase"/>
    <property type="match status" value="1"/>
</dbReference>
<dbReference type="SUPFAM" id="SSF51445">
    <property type="entry name" value="(Trans)glycosidases"/>
    <property type="match status" value="1"/>
</dbReference>
<name>A0A8D0BG44_SALMN</name>
<feature type="chain" id="PRO_5034813965" description="GH18 domain-containing protein" evidence="6">
    <location>
        <begin position="22"/>
        <end position="347"/>
    </location>
</feature>
<keyword evidence="2" id="KW-0378">Hydrolase</keyword>
<dbReference type="InterPro" id="IPR011583">
    <property type="entry name" value="Chitinase_II/V-like_cat"/>
</dbReference>
<keyword evidence="3" id="KW-1015">Disulfide bond</keyword>
<dbReference type="InterPro" id="IPR029070">
    <property type="entry name" value="Chitinase_insertion_sf"/>
</dbReference>
<evidence type="ECO:0000256" key="5">
    <source>
        <dbReference type="RuleBase" id="RU004453"/>
    </source>
</evidence>
<reference evidence="8" key="2">
    <citation type="submission" date="2025-09" db="UniProtKB">
        <authorList>
            <consortium name="Ensembl"/>
        </authorList>
    </citation>
    <scope>IDENTIFICATION</scope>
</reference>
<feature type="signal peptide" evidence="6">
    <location>
        <begin position="1"/>
        <end position="21"/>
    </location>
</feature>
<dbReference type="FunFam" id="3.10.50.10:FF:000001">
    <property type="entry name" value="Chitinase 3-like 1"/>
    <property type="match status" value="1"/>
</dbReference>
<reference evidence="8" key="1">
    <citation type="submission" date="2025-08" db="UniProtKB">
        <authorList>
            <consortium name="Ensembl"/>
        </authorList>
    </citation>
    <scope>IDENTIFICATION</scope>
</reference>
<dbReference type="GO" id="GO:0005576">
    <property type="term" value="C:extracellular region"/>
    <property type="evidence" value="ECO:0007669"/>
    <property type="project" value="TreeGrafter"/>
</dbReference>